<reference evidence="7" key="1">
    <citation type="journal article" date="2019" name="Int. J. Syst. Evol. Microbiol.">
        <title>The Global Catalogue of Microorganisms (GCM) 10K type strain sequencing project: providing services to taxonomists for standard genome sequencing and annotation.</title>
        <authorList>
            <consortium name="The Broad Institute Genomics Platform"/>
            <consortium name="The Broad Institute Genome Sequencing Center for Infectious Disease"/>
            <person name="Wu L."/>
            <person name="Ma J."/>
        </authorList>
    </citation>
    <scope>NUCLEOTIDE SEQUENCE [LARGE SCALE GENOMIC DNA]</scope>
    <source>
        <strain evidence="7">TISTR 1514</strain>
    </source>
</reference>
<comment type="caution">
    <text evidence="6">The sequence shown here is derived from an EMBL/GenBank/DDBJ whole genome shotgun (WGS) entry which is preliminary data.</text>
</comment>
<accession>A0ABW5UTM9</accession>
<dbReference type="Gene3D" id="2.70.50.60">
    <property type="entry name" value="abc- transporter (atp binding component) like domain"/>
    <property type="match status" value="1"/>
</dbReference>
<dbReference type="CDD" id="cd10147">
    <property type="entry name" value="Wzt_C-like"/>
    <property type="match status" value="1"/>
</dbReference>
<dbReference type="PANTHER" id="PTHR46743">
    <property type="entry name" value="TEICHOIC ACIDS EXPORT ATP-BINDING PROTEIN TAGH"/>
    <property type="match status" value="1"/>
</dbReference>
<evidence type="ECO:0000259" key="5">
    <source>
        <dbReference type="PROSITE" id="PS50893"/>
    </source>
</evidence>
<name>A0ABW5UTM9_9MICO</name>
<dbReference type="InterPro" id="IPR050683">
    <property type="entry name" value="Bact_Polysacc_Export_ATP-bd"/>
</dbReference>
<dbReference type="InterPro" id="IPR003593">
    <property type="entry name" value="AAA+_ATPase"/>
</dbReference>
<keyword evidence="2" id="KW-0813">Transport</keyword>
<dbReference type="Pfam" id="PF00005">
    <property type="entry name" value="ABC_tran"/>
    <property type="match status" value="1"/>
</dbReference>
<dbReference type="EMBL" id="JBHUNE010000001">
    <property type="protein sequence ID" value="MFD2756780.1"/>
    <property type="molecule type" value="Genomic_DNA"/>
</dbReference>
<keyword evidence="4 6" id="KW-0067">ATP-binding</keyword>
<keyword evidence="7" id="KW-1185">Reference proteome</keyword>
<keyword evidence="3" id="KW-0547">Nucleotide-binding</keyword>
<proteinExistence type="inferred from homology"/>
<dbReference type="SUPFAM" id="SSF52540">
    <property type="entry name" value="P-loop containing nucleoside triphosphate hydrolases"/>
    <property type="match status" value="1"/>
</dbReference>
<dbReference type="GO" id="GO:0005524">
    <property type="term" value="F:ATP binding"/>
    <property type="evidence" value="ECO:0007669"/>
    <property type="project" value="UniProtKB-KW"/>
</dbReference>
<sequence>MTIENTMQDSPTVIAVKEVSKRFVIHQDKSIKDRVLHPRRTREHAEDFWALRNVSIDIKSGNTIGLIGPNGSGKSTLLKIIGGILAPSDGEVLHRGRIAALLELGAGFHQDLTGRENIYLNASILGLSKEQTDEYFDEIVAFSGIEQFIDTQVKFYSSGMYVRLAFAVAVHVDPDILLVDEVLAVGDEAFQQKCLDKIRSFQEEGRTIIMVTHTLSQITEFCTRALVLGHGNVVFDGAPEEAVEILRSGFESLGEADKIKERLARERRLDEADAARQRLGQITAIRAVLPGDELRPGDDLHVEVDLDVAADIPNWNLGLTVTNAIQQMALMTSARRAGLAGTTLPAGQHTLKFALPNMTLPHQEYTLTAALYDASDAEISRVDNAASFVAASDDRSTGLMYTPATASID</sequence>
<dbReference type="RefSeq" id="WP_019619590.1">
    <property type="nucleotide sequence ID" value="NZ_JBHUNE010000001.1"/>
</dbReference>
<evidence type="ECO:0000313" key="7">
    <source>
        <dbReference type="Proteomes" id="UP001597492"/>
    </source>
</evidence>
<dbReference type="InterPro" id="IPR029439">
    <property type="entry name" value="Wzt_C"/>
</dbReference>
<evidence type="ECO:0000256" key="3">
    <source>
        <dbReference type="ARBA" id="ARBA00022741"/>
    </source>
</evidence>
<dbReference type="PANTHER" id="PTHR46743:SF2">
    <property type="entry name" value="TEICHOIC ACIDS EXPORT ATP-BINDING PROTEIN TAGH"/>
    <property type="match status" value="1"/>
</dbReference>
<feature type="domain" description="ABC transporter" evidence="5">
    <location>
        <begin position="31"/>
        <end position="255"/>
    </location>
</feature>
<evidence type="ECO:0000256" key="4">
    <source>
        <dbReference type="ARBA" id="ARBA00022840"/>
    </source>
</evidence>
<dbReference type="InterPro" id="IPR003439">
    <property type="entry name" value="ABC_transporter-like_ATP-bd"/>
</dbReference>
<comment type="similarity">
    <text evidence="1">Belongs to the ABC transporter superfamily.</text>
</comment>
<evidence type="ECO:0000256" key="2">
    <source>
        <dbReference type="ARBA" id="ARBA00022448"/>
    </source>
</evidence>
<dbReference type="Proteomes" id="UP001597492">
    <property type="component" value="Unassembled WGS sequence"/>
</dbReference>
<dbReference type="PROSITE" id="PS50893">
    <property type="entry name" value="ABC_TRANSPORTER_2"/>
    <property type="match status" value="1"/>
</dbReference>
<dbReference type="Gene3D" id="3.40.50.300">
    <property type="entry name" value="P-loop containing nucleotide triphosphate hydrolases"/>
    <property type="match status" value="1"/>
</dbReference>
<dbReference type="InterPro" id="IPR015860">
    <property type="entry name" value="ABC_transpr_TagH-like"/>
</dbReference>
<dbReference type="InterPro" id="IPR027417">
    <property type="entry name" value="P-loop_NTPase"/>
</dbReference>
<protein>
    <submittedName>
        <fullName evidence="6">ABC transporter ATP-binding protein</fullName>
    </submittedName>
</protein>
<evidence type="ECO:0000313" key="6">
    <source>
        <dbReference type="EMBL" id="MFD2756780.1"/>
    </source>
</evidence>
<organism evidence="6 7">
    <name type="scientific">Gulosibacter faecalis</name>
    <dbReference type="NCBI Taxonomy" id="272240"/>
    <lineage>
        <taxon>Bacteria</taxon>
        <taxon>Bacillati</taxon>
        <taxon>Actinomycetota</taxon>
        <taxon>Actinomycetes</taxon>
        <taxon>Micrococcales</taxon>
        <taxon>Microbacteriaceae</taxon>
        <taxon>Gulosibacter</taxon>
    </lineage>
</organism>
<gene>
    <name evidence="6" type="ORF">ACFSW7_00110</name>
</gene>
<dbReference type="CDD" id="cd03220">
    <property type="entry name" value="ABC_KpsT_Wzt"/>
    <property type="match status" value="1"/>
</dbReference>
<dbReference type="SMART" id="SM00382">
    <property type="entry name" value="AAA"/>
    <property type="match status" value="1"/>
</dbReference>
<evidence type="ECO:0000256" key="1">
    <source>
        <dbReference type="ARBA" id="ARBA00005417"/>
    </source>
</evidence>
<dbReference type="Pfam" id="PF14524">
    <property type="entry name" value="Wzt_C"/>
    <property type="match status" value="1"/>
</dbReference>